<geneLocation type="plasmid" evidence="2">
    <name>unnamed</name>
</geneLocation>
<dbReference type="HOGENOM" id="CLU_3261889_0_0_12"/>
<organism evidence="2">
    <name type="scientific">Borrelia hermsii YBT</name>
    <dbReference type="NCBI Taxonomy" id="1313295"/>
    <lineage>
        <taxon>Bacteria</taxon>
        <taxon>Pseudomonadati</taxon>
        <taxon>Spirochaetota</taxon>
        <taxon>Spirochaetia</taxon>
        <taxon>Spirochaetales</taxon>
        <taxon>Borreliaceae</taxon>
        <taxon>Borrelia</taxon>
    </lineage>
</organism>
<protein>
    <submittedName>
        <fullName evidence="2">ERF superfamily protein</fullName>
    </submittedName>
</protein>
<feature type="non-terminal residue" evidence="2">
    <location>
        <position position="42"/>
    </location>
</feature>
<gene>
    <name evidence="2" type="ORF">BHO_0007500</name>
</gene>
<dbReference type="EMBL" id="CP005714">
    <property type="protein sequence ID" value="AHH13204.1"/>
    <property type="molecule type" value="Genomic_DNA"/>
</dbReference>
<name>W5T0Y8_BORHE</name>
<sequence length="42" mass="4682">MRPVDYESVTESDDNKHVPSNLSIESEVDTDSSALEAKQEDN</sequence>
<feature type="region of interest" description="Disordered" evidence="1">
    <location>
        <begin position="1"/>
        <end position="42"/>
    </location>
</feature>
<dbReference type="AlphaFoldDB" id="W5T0Y8"/>
<evidence type="ECO:0000313" key="2">
    <source>
        <dbReference type="EMBL" id="AHH13204.1"/>
    </source>
</evidence>
<evidence type="ECO:0000256" key="1">
    <source>
        <dbReference type="SAM" id="MobiDB-lite"/>
    </source>
</evidence>
<keyword evidence="2" id="KW-0614">Plasmid</keyword>
<proteinExistence type="predicted"/>
<accession>W5T0Y8</accession>
<reference evidence="2" key="1">
    <citation type="submission" date="2013-04" db="EMBL/GenBank/DDBJ databases">
        <title>Comparative Genomics of Relapsing Fever Spirochetes.</title>
        <authorList>
            <person name="Schwan T.G."/>
            <person name="Raffel S.J."/>
            <person name="Porcella S.F."/>
            <person name="Martens C.A."/>
            <person name="Bruno D.P."/>
            <person name="Ricklefs S.M."/>
            <person name="Barbian K.B."/>
        </authorList>
    </citation>
    <scope>NUCLEOTIDE SEQUENCE</scope>
    <source>
        <strain evidence="2">YBT</strain>
        <plasmid evidence="2">unnamed</plasmid>
    </source>
</reference>